<feature type="transmembrane region" description="Helical" evidence="6">
    <location>
        <begin position="146"/>
        <end position="165"/>
    </location>
</feature>
<evidence type="ECO:0000256" key="6">
    <source>
        <dbReference type="SAM" id="Phobius"/>
    </source>
</evidence>
<evidence type="ECO:0000256" key="4">
    <source>
        <dbReference type="ARBA" id="ARBA00022989"/>
    </source>
</evidence>
<evidence type="ECO:0000256" key="5">
    <source>
        <dbReference type="ARBA" id="ARBA00023136"/>
    </source>
</evidence>
<keyword evidence="2" id="KW-1003">Cell membrane</keyword>
<dbReference type="Proteomes" id="UP000427769">
    <property type="component" value="Chromosome"/>
</dbReference>
<feature type="transmembrane region" description="Helical" evidence="6">
    <location>
        <begin position="71"/>
        <end position="92"/>
    </location>
</feature>
<evidence type="ECO:0000256" key="3">
    <source>
        <dbReference type="ARBA" id="ARBA00022692"/>
    </source>
</evidence>
<feature type="transmembrane region" description="Helical" evidence="6">
    <location>
        <begin position="43"/>
        <end position="64"/>
    </location>
</feature>
<dbReference type="KEGG" id="dwd:DSCW_45660"/>
<dbReference type="AlphaFoldDB" id="A0A5K7ZAG0"/>
<feature type="transmembrane region" description="Helical" evidence="6">
    <location>
        <begin position="112"/>
        <end position="139"/>
    </location>
</feature>
<dbReference type="PANTHER" id="PTHR38825:SF1">
    <property type="entry name" value="TRANSPORTER, LYSE FAMILY"/>
    <property type="match status" value="1"/>
</dbReference>
<name>A0A5K7ZAG0_9BACT</name>
<keyword evidence="5 6" id="KW-0472">Membrane</keyword>
<dbReference type="EMBL" id="AP021875">
    <property type="protein sequence ID" value="BBO77149.1"/>
    <property type="molecule type" value="Genomic_DNA"/>
</dbReference>
<dbReference type="RefSeq" id="WP_155305920.1">
    <property type="nucleotide sequence ID" value="NZ_AP021875.1"/>
</dbReference>
<keyword evidence="4 6" id="KW-1133">Transmembrane helix</keyword>
<feature type="transmembrane region" description="Helical" evidence="6">
    <location>
        <begin position="185"/>
        <end position="206"/>
    </location>
</feature>
<dbReference type="OrthoDB" id="9784202at2"/>
<gene>
    <name evidence="7" type="ORF">DSCW_45660</name>
</gene>
<reference evidence="7 8" key="1">
    <citation type="submission" date="2019-11" db="EMBL/GenBank/DDBJ databases">
        <title>Comparative genomics of hydrocarbon-degrading Desulfosarcina strains.</title>
        <authorList>
            <person name="Watanabe M."/>
            <person name="Kojima H."/>
            <person name="Fukui M."/>
        </authorList>
    </citation>
    <scope>NUCLEOTIDE SEQUENCE [LARGE SCALE GENOMIC DNA]</scope>
    <source>
        <strain evidence="7 8">PP31</strain>
    </source>
</reference>
<dbReference type="InterPro" id="IPR001123">
    <property type="entry name" value="LeuE-type"/>
</dbReference>
<keyword evidence="3 6" id="KW-0812">Transmembrane</keyword>
<protein>
    <submittedName>
        <fullName evidence="7">Lysine transporter LysE</fullName>
    </submittedName>
</protein>
<comment type="subcellular location">
    <subcellularLocation>
        <location evidence="1">Cell membrane</location>
        <topology evidence="1">Multi-pass membrane protein</topology>
    </subcellularLocation>
</comment>
<evidence type="ECO:0000256" key="1">
    <source>
        <dbReference type="ARBA" id="ARBA00004651"/>
    </source>
</evidence>
<dbReference type="GO" id="GO:0006865">
    <property type="term" value="P:amino acid transport"/>
    <property type="evidence" value="ECO:0007669"/>
    <property type="project" value="InterPro"/>
</dbReference>
<organism evidence="7 8">
    <name type="scientific">Desulfosarcina widdelii</name>
    <dbReference type="NCBI Taxonomy" id="947919"/>
    <lineage>
        <taxon>Bacteria</taxon>
        <taxon>Pseudomonadati</taxon>
        <taxon>Thermodesulfobacteriota</taxon>
        <taxon>Desulfobacteria</taxon>
        <taxon>Desulfobacterales</taxon>
        <taxon>Desulfosarcinaceae</taxon>
        <taxon>Desulfosarcina</taxon>
    </lineage>
</organism>
<dbReference type="PANTHER" id="PTHR38825">
    <property type="entry name" value="LYSINE EXPORTER PROTEIN (LYSE/YGGA)"/>
    <property type="match status" value="1"/>
</dbReference>
<dbReference type="Pfam" id="PF01810">
    <property type="entry name" value="LysE"/>
    <property type="match status" value="1"/>
</dbReference>
<keyword evidence="8" id="KW-1185">Reference proteome</keyword>
<evidence type="ECO:0000256" key="2">
    <source>
        <dbReference type="ARBA" id="ARBA00022475"/>
    </source>
</evidence>
<evidence type="ECO:0000313" key="8">
    <source>
        <dbReference type="Proteomes" id="UP000427769"/>
    </source>
</evidence>
<sequence length="211" mass="22596">MSLFITLFVTSFIVALSGAVMPGPLLTITISESPRRGMMTGPLLIVGHGVLELALVLALLMGLAPVLKMKPVFIVIALAGSAVLLWMGVGMLKSLPTMVLTTAGDNAEGKNLILSGILMSLANPYWSIWWATIGLGYILHSMDAGIMGVVAFFSGHILGDLFWYAAVSTAVWKGRKLLSDRSYRILIGTCALFLIAFSFLFAFSGVRKLIS</sequence>
<proteinExistence type="predicted"/>
<accession>A0A5K7ZAG0</accession>
<evidence type="ECO:0000313" key="7">
    <source>
        <dbReference type="EMBL" id="BBO77149.1"/>
    </source>
</evidence>
<dbReference type="GO" id="GO:0005886">
    <property type="term" value="C:plasma membrane"/>
    <property type="evidence" value="ECO:0007669"/>
    <property type="project" value="UniProtKB-SubCell"/>
</dbReference>